<reference evidence="1 2" key="1">
    <citation type="journal article" date="2019" name="Sci. Rep.">
        <title>Orb-weaving spider Araneus ventricosus genome elucidates the spidroin gene catalogue.</title>
        <authorList>
            <person name="Kono N."/>
            <person name="Nakamura H."/>
            <person name="Ohtoshi R."/>
            <person name="Moran D.A.P."/>
            <person name="Shinohara A."/>
            <person name="Yoshida Y."/>
            <person name="Fujiwara M."/>
            <person name="Mori M."/>
            <person name="Tomita M."/>
            <person name="Arakawa K."/>
        </authorList>
    </citation>
    <scope>NUCLEOTIDE SEQUENCE [LARGE SCALE GENOMIC DNA]</scope>
</reference>
<keyword evidence="2" id="KW-1185">Reference proteome</keyword>
<comment type="caution">
    <text evidence="1">The sequence shown here is derived from an EMBL/GenBank/DDBJ whole genome shotgun (WGS) entry which is preliminary data.</text>
</comment>
<accession>A0A4Y2A6T0</accession>
<evidence type="ECO:0000313" key="1">
    <source>
        <dbReference type="EMBL" id="GBL74634.1"/>
    </source>
</evidence>
<dbReference type="AlphaFoldDB" id="A0A4Y2A6T0"/>
<name>A0A4Y2A6T0_ARAVE</name>
<proteinExistence type="predicted"/>
<gene>
    <name evidence="1" type="ORF">AVEN_269430_1</name>
</gene>
<dbReference type="Proteomes" id="UP000499080">
    <property type="component" value="Unassembled WGS sequence"/>
</dbReference>
<protein>
    <submittedName>
        <fullName evidence="1">Uncharacterized protein</fullName>
    </submittedName>
</protein>
<evidence type="ECO:0000313" key="2">
    <source>
        <dbReference type="Proteomes" id="UP000499080"/>
    </source>
</evidence>
<organism evidence="1 2">
    <name type="scientific">Araneus ventricosus</name>
    <name type="common">Orbweaver spider</name>
    <name type="synonym">Epeira ventricosa</name>
    <dbReference type="NCBI Taxonomy" id="182803"/>
    <lineage>
        <taxon>Eukaryota</taxon>
        <taxon>Metazoa</taxon>
        <taxon>Ecdysozoa</taxon>
        <taxon>Arthropoda</taxon>
        <taxon>Chelicerata</taxon>
        <taxon>Arachnida</taxon>
        <taxon>Araneae</taxon>
        <taxon>Araneomorphae</taxon>
        <taxon>Entelegynae</taxon>
        <taxon>Araneoidea</taxon>
        <taxon>Araneidae</taxon>
        <taxon>Araneus</taxon>
    </lineage>
</organism>
<dbReference type="EMBL" id="BGPR01155255">
    <property type="protein sequence ID" value="GBL74634.1"/>
    <property type="molecule type" value="Genomic_DNA"/>
</dbReference>
<sequence>MHNLVCAMQLVPILRIITKYRCPSDNKRMQSSILFNSSKFRSPPRSFTSRVRLPLEPCSDGVWLDRSKFGLVDCDRWNSISHEVPTARGLANLSTALE</sequence>